<sequence>MVKLITKRGSHIWSQIITVCRTLFAPHYRFNRTSTSTASINANRDLSEKLANGAAYHYKDVDTGTGYGENSILADIRKEKIFKKKTSLGVVFASHFDPYPLPTLALEFTVLQHCNSEFSTGKFVAAEFSEKEMGKNYLTHLNDLTHWAAINKTVVDKLRHKWFTRAMGSFAIGPSDAGTHLTEAHEDALRAELAGRTGDTDSESENA</sequence>
<evidence type="ECO:0000259" key="1">
    <source>
        <dbReference type="Pfam" id="PF20149"/>
    </source>
</evidence>
<reference evidence="2" key="1">
    <citation type="submission" date="2020-05" db="EMBL/GenBank/DDBJ databases">
        <title>Mycena genomes resolve the evolution of fungal bioluminescence.</title>
        <authorList>
            <person name="Tsai I.J."/>
        </authorList>
    </citation>
    <scope>NUCLEOTIDE SEQUENCE</scope>
    <source>
        <strain evidence="2">CCC161011</strain>
    </source>
</reference>
<dbReference type="Pfam" id="PF20149">
    <property type="entry name" value="DUF6532"/>
    <property type="match status" value="1"/>
</dbReference>
<protein>
    <recommendedName>
        <fullName evidence="1">DUF6532 domain-containing protein</fullName>
    </recommendedName>
</protein>
<name>A0A8H7CGW7_9AGAR</name>
<evidence type="ECO:0000313" key="2">
    <source>
        <dbReference type="EMBL" id="KAF7334993.1"/>
    </source>
</evidence>
<dbReference type="EMBL" id="JACAZI010000025">
    <property type="protein sequence ID" value="KAF7334993.1"/>
    <property type="molecule type" value="Genomic_DNA"/>
</dbReference>
<dbReference type="Proteomes" id="UP000620124">
    <property type="component" value="Unassembled WGS sequence"/>
</dbReference>
<evidence type="ECO:0000313" key="3">
    <source>
        <dbReference type="Proteomes" id="UP000620124"/>
    </source>
</evidence>
<dbReference type="AlphaFoldDB" id="A0A8H7CGW7"/>
<gene>
    <name evidence="2" type="ORF">MVEN_02249500</name>
</gene>
<proteinExistence type="predicted"/>
<organism evidence="2 3">
    <name type="scientific">Mycena venus</name>
    <dbReference type="NCBI Taxonomy" id="2733690"/>
    <lineage>
        <taxon>Eukaryota</taxon>
        <taxon>Fungi</taxon>
        <taxon>Dikarya</taxon>
        <taxon>Basidiomycota</taxon>
        <taxon>Agaricomycotina</taxon>
        <taxon>Agaricomycetes</taxon>
        <taxon>Agaricomycetidae</taxon>
        <taxon>Agaricales</taxon>
        <taxon>Marasmiineae</taxon>
        <taxon>Mycenaceae</taxon>
        <taxon>Mycena</taxon>
    </lineage>
</organism>
<comment type="caution">
    <text evidence="2">The sequence shown here is derived from an EMBL/GenBank/DDBJ whole genome shotgun (WGS) entry which is preliminary data.</text>
</comment>
<feature type="domain" description="DUF6532" evidence="1">
    <location>
        <begin position="1"/>
        <end position="147"/>
    </location>
</feature>
<accession>A0A8H7CGW7</accession>
<keyword evidence="3" id="KW-1185">Reference proteome</keyword>
<dbReference type="OrthoDB" id="3268768at2759"/>
<dbReference type="InterPro" id="IPR045341">
    <property type="entry name" value="DUF6532"/>
</dbReference>